<dbReference type="RefSeq" id="WP_072575716.1">
    <property type="nucleotide sequence ID" value="NZ_LWHB01000021.1"/>
</dbReference>
<keyword evidence="1" id="KW-0812">Transmembrane</keyword>
<dbReference type="EMBL" id="UHIC01000001">
    <property type="protein sequence ID" value="SUO93265.1"/>
    <property type="molecule type" value="Genomic_DNA"/>
</dbReference>
<keyword evidence="1" id="KW-1133">Transmembrane helix</keyword>
<reference evidence="2 3" key="1">
    <citation type="submission" date="2018-06" db="EMBL/GenBank/DDBJ databases">
        <authorList>
            <consortium name="Pathogen Informatics"/>
            <person name="Doyle S."/>
        </authorList>
    </citation>
    <scope>NUCLEOTIDE SEQUENCE [LARGE SCALE GENOMIC DNA]</scope>
    <source>
        <strain evidence="2 3">NCTC13337</strain>
    </source>
</reference>
<accession>A0A380MKU6</accession>
<gene>
    <name evidence="2" type="ORF">NCTC13337_00133</name>
</gene>
<feature type="transmembrane region" description="Helical" evidence="1">
    <location>
        <begin position="7"/>
        <end position="26"/>
    </location>
</feature>
<evidence type="ECO:0000313" key="2">
    <source>
        <dbReference type="EMBL" id="SUO93265.1"/>
    </source>
</evidence>
<dbReference type="AlphaFoldDB" id="A0A380MKU6"/>
<evidence type="ECO:0000256" key="1">
    <source>
        <dbReference type="SAM" id="Phobius"/>
    </source>
</evidence>
<protein>
    <submittedName>
        <fullName evidence="2">Uncharacterized protein</fullName>
    </submittedName>
</protein>
<organism evidence="2 3">
    <name type="scientific">Suttonella ornithocola</name>
    <dbReference type="NCBI Taxonomy" id="279832"/>
    <lineage>
        <taxon>Bacteria</taxon>
        <taxon>Pseudomonadati</taxon>
        <taxon>Pseudomonadota</taxon>
        <taxon>Gammaproteobacteria</taxon>
        <taxon>Cardiobacteriales</taxon>
        <taxon>Cardiobacteriaceae</taxon>
        <taxon>Suttonella</taxon>
    </lineage>
</organism>
<proteinExistence type="predicted"/>
<keyword evidence="3" id="KW-1185">Reference proteome</keyword>
<dbReference type="Proteomes" id="UP000254601">
    <property type="component" value="Unassembled WGS sequence"/>
</dbReference>
<feature type="transmembrane region" description="Helical" evidence="1">
    <location>
        <begin position="32"/>
        <end position="54"/>
    </location>
</feature>
<keyword evidence="1" id="KW-0472">Membrane</keyword>
<sequence length="60" mass="6681">MSALQQRASLLGLSLAMVVTILDYFSYQEFSFIRALIKGIIAGSIFGYGMYLFLKNHSNA</sequence>
<evidence type="ECO:0000313" key="3">
    <source>
        <dbReference type="Proteomes" id="UP000254601"/>
    </source>
</evidence>
<name>A0A380MKU6_9GAMM</name>